<dbReference type="Gene3D" id="2.60.40.1080">
    <property type="match status" value="1"/>
</dbReference>
<reference evidence="3 4" key="1">
    <citation type="journal article" date="2012" name="J. Bacteriol.">
        <title>Genome Sequence of the Bacteriocin-Producing Strain Lactococcus garvieae DCC43.</title>
        <authorList>
            <person name="Gabrielsen C."/>
            <person name="Brede D.A."/>
            <person name="Hernandez P.E."/>
            <person name="Nes I.F."/>
            <person name="Diep D.B."/>
        </authorList>
    </citation>
    <scope>NUCLEOTIDE SEQUENCE [LARGE SCALE GENOMIC DNA]</scope>
    <source>
        <strain evidence="3 4">DCC43</strain>
    </source>
</reference>
<protein>
    <submittedName>
        <fullName evidence="3">Putative phage protein</fullName>
    </submittedName>
</protein>
<proteinExistence type="predicted"/>
<dbReference type="RefSeq" id="WP_003136564.1">
    <property type="nucleotide sequence ID" value="NZ_AMQS01000034.1"/>
</dbReference>
<evidence type="ECO:0000313" key="3">
    <source>
        <dbReference type="EMBL" id="EKF50722.1"/>
    </source>
</evidence>
<organism evidence="3 4">
    <name type="scientific">Lactococcus garvieae DCC43</name>
    <dbReference type="NCBI Taxonomy" id="1231377"/>
    <lineage>
        <taxon>Bacteria</taxon>
        <taxon>Bacillati</taxon>
        <taxon>Bacillota</taxon>
        <taxon>Bacilli</taxon>
        <taxon>Lactobacillales</taxon>
        <taxon>Streptococcaceae</taxon>
        <taxon>Lactococcus</taxon>
    </lineage>
</organism>
<accession>K2QB41</accession>
<dbReference type="SMART" id="SM00635">
    <property type="entry name" value="BID_2"/>
    <property type="match status" value="1"/>
</dbReference>
<dbReference type="InterPro" id="IPR003343">
    <property type="entry name" value="Big_2"/>
</dbReference>
<evidence type="ECO:0000313" key="4">
    <source>
        <dbReference type="Proteomes" id="UP000006787"/>
    </source>
</evidence>
<comment type="caution">
    <text evidence="3">The sequence shown here is derived from an EMBL/GenBank/DDBJ whole genome shotgun (WGS) entry which is preliminary data.</text>
</comment>
<name>K2QB41_9LACT</name>
<dbReference type="Pfam" id="PF02368">
    <property type="entry name" value="Big_2"/>
    <property type="match status" value="1"/>
</dbReference>
<dbReference type="AlphaFoldDB" id="K2QB41"/>
<evidence type="ECO:0000259" key="2">
    <source>
        <dbReference type="SMART" id="SM00635"/>
    </source>
</evidence>
<dbReference type="Proteomes" id="UP000006787">
    <property type="component" value="Unassembled WGS sequence"/>
</dbReference>
<evidence type="ECO:0000256" key="1">
    <source>
        <dbReference type="SAM" id="MobiDB-lite"/>
    </source>
</evidence>
<feature type="region of interest" description="Disordered" evidence="1">
    <location>
        <begin position="1"/>
        <end position="22"/>
    </location>
</feature>
<dbReference type="EMBL" id="AMQS01000034">
    <property type="protein sequence ID" value="EKF50722.1"/>
    <property type="molecule type" value="Genomic_DNA"/>
</dbReference>
<dbReference type="PATRIC" id="fig|1231377.3.peg.1933"/>
<gene>
    <name evidence="3" type="ORF">C426_1953</name>
</gene>
<dbReference type="InterPro" id="IPR008964">
    <property type="entry name" value="Invasin/intimin_cell_adhesion"/>
</dbReference>
<feature type="domain" description="BIG2" evidence="2">
    <location>
        <begin position="17"/>
        <end position="94"/>
    </location>
</feature>
<sequence>MTQLSSSSLLHPEAPQEPTGVTLNKTTLTLAVGAKETLTASVEPVDAEDKTVTWSSSDETIATVSAEGEVEIIAEGLANIIASTVNGKTATCAVTGSAA</sequence>
<dbReference type="eggNOG" id="COG5492">
    <property type="taxonomic scope" value="Bacteria"/>
</dbReference>
<dbReference type="SUPFAM" id="SSF49373">
    <property type="entry name" value="Invasin/intimin cell-adhesion fragments"/>
    <property type="match status" value="1"/>
</dbReference>